<feature type="binding site" evidence="7">
    <location>
        <position position="204"/>
    </location>
    <ligand>
        <name>ATP</name>
        <dbReference type="ChEBI" id="CHEBI:30616"/>
    </ligand>
</feature>
<comment type="cofactor">
    <cofactor evidence="2">
        <name>Mg(2+)</name>
        <dbReference type="ChEBI" id="CHEBI:18420"/>
    </cofactor>
</comment>
<comment type="similarity">
    <text evidence="7">Belongs to the PurK/PurT family.</text>
</comment>
<dbReference type="GO" id="GO:0005524">
    <property type="term" value="F:ATP binding"/>
    <property type="evidence" value="ECO:0007669"/>
    <property type="project" value="UniProtKB-UniRule"/>
</dbReference>
<dbReference type="EMBL" id="BKBO01000011">
    <property type="protein sequence ID" value="GEQ49053.1"/>
    <property type="molecule type" value="Genomic_DNA"/>
</dbReference>
<comment type="function">
    <text evidence="7">Catalyzes the ATP-dependent conversion of 5-aminoimidazole ribonucleotide (AIR) and HCO(3)(-) to N5-carboxyaminoimidazole ribonucleotide (N5-CAIR).</text>
</comment>
<dbReference type="PROSITE" id="PS50975">
    <property type="entry name" value="ATP_GRASP"/>
    <property type="match status" value="1"/>
</dbReference>
<comment type="subunit">
    <text evidence="7">Homodimer.</text>
</comment>
<evidence type="ECO:0000313" key="10">
    <source>
        <dbReference type="EMBL" id="GEQ54165.1"/>
    </source>
</evidence>
<evidence type="ECO:0000259" key="8">
    <source>
        <dbReference type="PROSITE" id="PS50975"/>
    </source>
</evidence>
<dbReference type="Proteomes" id="UP000886607">
    <property type="component" value="Unassembled WGS sequence"/>
</dbReference>
<dbReference type="Pfam" id="PF02222">
    <property type="entry name" value="ATP-grasp"/>
    <property type="match status" value="1"/>
</dbReference>
<comment type="catalytic activity">
    <reaction evidence="7">
        <text>5-amino-1-(5-phospho-beta-D-ribosyl)imidazole + hydrogencarbonate + ATP = 5-carboxyamino-1-(5-phospho-D-ribosyl)imidazole + ADP + phosphate + 2 H(+)</text>
        <dbReference type="Rhea" id="RHEA:19317"/>
        <dbReference type="ChEBI" id="CHEBI:15378"/>
        <dbReference type="ChEBI" id="CHEBI:17544"/>
        <dbReference type="ChEBI" id="CHEBI:30616"/>
        <dbReference type="ChEBI" id="CHEBI:43474"/>
        <dbReference type="ChEBI" id="CHEBI:58730"/>
        <dbReference type="ChEBI" id="CHEBI:137981"/>
        <dbReference type="ChEBI" id="CHEBI:456216"/>
        <dbReference type="EC" id="6.3.4.18"/>
    </reaction>
</comment>
<evidence type="ECO:0000313" key="11">
    <source>
        <dbReference type="Proteomes" id="UP000886597"/>
    </source>
</evidence>
<dbReference type="PANTHER" id="PTHR11609:SF5">
    <property type="entry name" value="PHOSPHORIBOSYLAMINOIMIDAZOLE CARBOXYLASE"/>
    <property type="match status" value="1"/>
</dbReference>
<feature type="binding site" evidence="7">
    <location>
        <begin position="196"/>
        <end position="199"/>
    </location>
    <ligand>
        <name>ATP</name>
        <dbReference type="ChEBI" id="CHEBI:30616"/>
    </ligand>
</feature>
<evidence type="ECO:0000256" key="6">
    <source>
        <dbReference type="ARBA" id="ARBA00023211"/>
    </source>
</evidence>
<keyword evidence="6" id="KW-0464">Manganese</keyword>
<dbReference type="EMBL" id="BKBQ01000012">
    <property type="protein sequence ID" value="GEQ54165.1"/>
    <property type="molecule type" value="Genomic_DNA"/>
</dbReference>
<feature type="binding site" evidence="7">
    <location>
        <position position="124"/>
    </location>
    <ligand>
        <name>ATP</name>
        <dbReference type="ChEBI" id="CHEBI:30616"/>
    </ligand>
</feature>
<dbReference type="SUPFAM" id="SSF56059">
    <property type="entry name" value="Glutathione synthetase ATP-binding domain-like"/>
    <property type="match status" value="1"/>
</dbReference>
<dbReference type="PANTHER" id="PTHR11609">
    <property type="entry name" value="PURINE BIOSYNTHESIS PROTEIN 6/7, PUR6/7"/>
    <property type="match status" value="1"/>
</dbReference>
<sequence length="384" mass="41860">MYHLKVEANQLWKVGINLVRPLMPGGTIGIVGGGQLGKMMTISAKNMGFHVGVLDPAGDCPTAQVADWHIIADCDDVLALEALAKRSDIITYETSKIGVESLNAVIDSANVPQGTDLLAITQDRLLEKSFLETNNIVIPPYETIISPTDIQEAIDSIGFPCVLKTTRDMDQQYILHTMSDLAPSMSLLREGTCVLEALIPYEKELSVLVAGNGQEYTTFPVVENIHRDAILFETIAGADVADDVAEEVKRIGLQIGETLALQGILAIEMGLTESGSIYVTKLTPRPHSTGNYSIDVCSMSQFDAHIRGICGWPLGEVQLFSKAVTVNILGEALNTSVRLIPEKSDWNFYYYGKKRTVNNRKMGHITIPTATPETVLNEIDATNL</sequence>
<evidence type="ECO:0000256" key="1">
    <source>
        <dbReference type="ARBA" id="ARBA00001936"/>
    </source>
</evidence>
<dbReference type="NCBIfam" id="NF004675">
    <property type="entry name" value="PRK06019.1-1"/>
    <property type="match status" value="1"/>
</dbReference>
<dbReference type="SUPFAM" id="SSF51246">
    <property type="entry name" value="Rudiment single hybrid motif"/>
    <property type="match status" value="1"/>
</dbReference>
<evidence type="ECO:0000256" key="4">
    <source>
        <dbReference type="ARBA" id="ARBA00022755"/>
    </source>
</evidence>
<reference evidence="10" key="1">
    <citation type="submission" date="2019-08" db="EMBL/GenBank/DDBJ databases">
        <authorList>
            <person name="Ishikawa M."/>
            <person name="Suzuki T."/>
            <person name="Matsutani M."/>
        </authorList>
    </citation>
    <scope>NUCLEOTIDE SEQUENCE</scope>
    <source>
        <strain evidence="10">7C1</strain>
        <strain evidence="9">8C4</strain>
    </source>
</reference>
<dbReference type="Proteomes" id="UP000886597">
    <property type="component" value="Unassembled WGS sequence"/>
</dbReference>
<dbReference type="InterPro" id="IPR005875">
    <property type="entry name" value="PurK"/>
</dbReference>
<feature type="domain" description="ATP-grasp" evidence="8">
    <location>
        <begin position="128"/>
        <end position="310"/>
    </location>
</feature>
<dbReference type="InterPro" id="IPR003135">
    <property type="entry name" value="ATP-grasp_carboxylate-amine"/>
</dbReference>
<keyword evidence="12" id="KW-1185">Reference proteome</keyword>
<dbReference type="Pfam" id="PF17769">
    <property type="entry name" value="PurK_C"/>
    <property type="match status" value="1"/>
</dbReference>
<dbReference type="RefSeq" id="WP_234748223.1">
    <property type="nucleotide sequence ID" value="NZ_BKBO01000011.1"/>
</dbReference>
<accession>A0AAN4RLN8</accession>
<feature type="binding site" evidence="7">
    <location>
        <position position="226"/>
    </location>
    <ligand>
        <name>ATP</name>
        <dbReference type="ChEBI" id="CHEBI:30616"/>
    </ligand>
</feature>
<evidence type="ECO:0000256" key="5">
    <source>
        <dbReference type="ARBA" id="ARBA00022840"/>
    </source>
</evidence>
<dbReference type="InterPro" id="IPR016185">
    <property type="entry name" value="PreATP-grasp_dom_sf"/>
</dbReference>
<dbReference type="SUPFAM" id="SSF52440">
    <property type="entry name" value="PreATP-grasp domain"/>
    <property type="match status" value="1"/>
</dbReference>
<dbReference type="InterPro" id="IPR011054">
    <property type="entry name" value="Rudment_hybrid_motif"/>
</dbReference>
<dbReference type="InterPro" id="IPR054350">
    <property type="entry name" value="PurT/PurK_preATP-grasp"/>
</dbReference>
<dbReference type="HAMAP" id="MF_01928">
    <property type="entry name" value="PurK"/>
    <property type="match status" value="1"/>
</dbReference>
<dbReference type="Gene3D" id="3.30.1490.20">
    <property type="entry name" value="ATP-grasp fold, A domain"/>
    <property type="match status" value="1"/>
</dbReference>
<protein>
    <recommendedName>
        <fullName evidence="7">N5-carboxyaminoimidazole ribonucleotide synthase</fullName>
        <shortName evidence="7">N5-CAIR synthase</shortName>
        <ecNumber evidence="7">6.3.4.18</ecNumber>
    </recommendedName>
    <alternativeName>
        <fullName evidence="7">5-(carboxyamino)imidazole ribonucleotide synthetase</fullName>
    </alternativeName>
</protein>
<dbReference type="GO" id="GO:0004638">
    <property type="term" value="F:phosphoribosylaminoimidazole carboxylase activity"/>
    <property type="evidence" value="ECO:0007669"/>
    <property type="project" value="InterPro"/>
</dbReference>
<keyword evidence="5 7" id="KW-0067">ATP-binding</keyword>
<comment type="cofactor">
    <cofactor evidence="1">
        <name>Mn(2+)</name>
        <dbReference type="ChEBI" id="CHEBI:29035"/>
    </cofactor>
</comment>
<keyword evidence="4 7" id="KW-0658">Purine biosynthesis</keyword>
<name>A0AAN4RLN8_9ENTE</name>
<dbReference type="Pfam" id="PF22660">
    <property type="entry name" value="RS_preATP-grasp-like"/>
    <property type="match status" value="1"/>
</dbReference>
<keyword evidence="3 7" id="KW-0547">Nucleotide-binding</keyword>
<dbReference type="InterPro" id="IPR011761">
    <property type="entry name" value="ATP-grasp"/>
</dbReference>
<dbReference type="Gene3D" id="3.30.470.20">
    <property type="entry name" value="ATP-grasp fold, B domain"/>
    <property type="match status" value="1"/>
</dbReference>
<dbReference type="EC" id="6.3.4.18" evidence="7"/>
<dbReference type="Gene3D" id="3.40.50.20">
    <property type="match status" value="1"/>
</dbReference>
<gene>
    <name evidence="7 10" type="primary">purK</name>
    <name evidence="9" type="ORF">TK11N_09050</name>
    <name evidence="10" type="ORF">TK2N_10090</name>
</gene>
<comment type="caution">
    <text evidence="7">Lacks conserved residue(s) required for the propagation of feature annotation.</text>
</comment>
<dbReference type="GO" id="GO:0005829">
    <property type="term" value="C:cytosol"/>
    <property type="evidence" value="ECO:0007669"/>
    <property type="project" value="TreeGrafter"/>
</dbReference>
<dbReference type="InterPro" id="IPR040686">
    <property type="entry name" value="PurK_C"/>
</dbReference>
<dbReference type="AlphaFoldDB" id="A0AAN4RLN8"/>
<evidence type="ECO:0000256" key="2">
    <source>
        <dbReference type="ARBA" id="ARBA00001946"/>
    </source>
</evidence>
<comment type="caution">
    <text evidence="10">The sequence shown here is derived from an EMBL/GenBank/DDBJ whole genome shotgun (WGS) entry which is preliminary data.</text>
</comment>
<dbReference type="GO" id="GO:0046872">
    <property type="term" value="F:metal ion binding"/>
    <property type="evidence" value="ECO:0007669"/>
    <property type="project" value="InterPro"/>
</dbReference>
<dbReference type="GO" id="GO:0034028">
    <property type="term" value="F:5-(carboxyamino)imidazole ribonucleotide synthase activity"/>
    <property type="evidence" value="ECO:0007669"/>
    <property type="project" value="UniProtKB-UniRule"/>
</dbReference>
<evidence type="ECO:0000256" key="7">
    <source>
        <dbReference type="HAMAP-Rule" id="MF_01928"/>
    </source>
</evidence>
<dbReference type="GO" id="GO:0006189">
    <property type="term" value="P:'de novo' IMP biosynthetic process"/>
    <property type="evidence" value="ECO:0007669"/>
    <property type="project" value="UniProtKB-UniRule"/>
</dbReference>
<comment type="pathway">
    <text evidence="7">Purine metabolism; IMP biosynthesis via de novo pathway; 5-amino-1-(5-phospho-D-ribosyl)imidazole-4-carboxylate from 5-amino-1-(5-phospho-D-ribosyl)imidazole (N5-CAIR route): step 1/2.</text>
</comment>
<proteinExistence type="inferred from homology"/>
<feature type="binding site" evidence="7">
    <location>
        <position position="164"/>
    </location>
    <ligand>
        <name>ATP</name>
        <dbReference type="ChEBI" id="CHEBI:30616"/>
    </ligand>
</feature>
<reference evidence="10" key="2">
    <citation type="journal article" date="2020" name="Int. Dairy J.">
        <title>Lactic acid bacterial diversity in Brie cheese focusing on salt concentration and pH of isolation medium and characterisation of halophilic and alkaliphilic lactic acid bacterial isolates.</title>
        <authorList>
            <person name="Unno R."/>
            <person name="Matsutani M."/>
            <person name="Suzuki T."/>
            <person name="Kodama K."/>
            <person name="Matsushita H."/>
            <person name="Yamasato K."/>
            <person name="Koizumi Y."/>
            <person name="Ishikawa M."/>
        </authorList>
    </citation>
    <scope>NUCLEOTIDE SEQUENCE</scope>
    <source>
        <strain evidence="10">7C1</strain>
        <strain evidence="9">8C4</strain>
    </source>
</reference>
<evidence type="ECO:0000313" key="9">
    <source>
        <dbReference type="EMBL" id="GEQ49053.1"/>
    </source>
</evidence>
<keyword evidence="7" id="KW-0436">Ligase</keyword>
<organism evidence="10 11">
    <name type="scientific">Tetragenococcus koreensis</name>
    <dbReference type="NCBI Taxonomy" id="290335"/>
    <lineage>
        <taxon>Bacteria</taxon>
        <taxon>Bacillati</taxon>
        <taxon>Bacillota</taxon>
        <taxon>Bacilli</taxon>
        <taxon>Lactobacillales</taxon>
        <taxon>Enterococcaceae</taxon>
        <taxon>Tetragenococcus</taxon>
    </lineage>
</organism>
<evidence type="ECO:0000256" key="3">
    <source>
        <dbReference type="ARBA" id="ARBA00022741"/>
    </source>
</evidence>
<dbReference type="InterPro" id="IPR013815">
    <property type="entry name" value="ATP_grasp_subdomain_1"/>
</dbReference>
<evidence type="ECO:0000313" key="12">
    <source>
        <dbReference type="Proteomes" id="UP000886607"/>
    </source>
</evidence>